<dbReference type="PROSITE" id="PS50192">
    <property type="entry name" value="T_SNARE"/>
    <property type="match status" value="1"/>
</dbReference>
<gene>
    <name evidence="14" type="ORF">OE749_16725</name>
</gene>
<dbReference type="SMART" id="SM00304">
    <property type="entry name" value="HAMP"/>
    <property type="match status" value="1"/>
</dbReference>
<dbReference type="Gene3D" id="1.10.287.950">
    <property type="entry name" value="Methyl-accepting chemotaxis protein"/>
    <property type="match status" value="1"/>
</dbReference>
<feature type="coiled-coil region" evidence="9">
    <location>
        <begin position="442"/>
        <end position="469"/>
    </location>
</feature>
<evidence type="ECO:0000313" key="14">
    <source>
        <dbReference type="EMBL" id="MCV2886341.1"/>
    </source>
</evidence>
<evidence type="ECO:0000256" key="2">
    <source>
        <dbReference type="ARBA" id="ARBA00022519"/>
    </source>
</evidence>
<feature type="domain" description="T-SNARE coiled-coil homology" evidence="12">
    <location>
        <begin position="453"/>
        <end position="498"/>
    </location>
</feature>
<keyword evidence="2" id="KW-0997">Cell inner membrane</keyword>
<keyword evidence="9" id="KW-0175">Coiled coil</keyword>
<feature type="transmembrane region" description="Helical" evidence="10">
    <location>
        <begin position="6"/>
        <end position="29"/>
    </location>
</feature>
<evidence type="ECO:0000259" key="12">
    <source>
        <dbReference type="PROSITE" id="PS50192"/>
    </source>
</evidence>
<dbReference type="PANTHER" id="PTHR32089:SF119">
    <property type="entry name" value="METHYL-ACCEPTING CHEMOTAXIS PROTEIN CTPL"/>
    <property type="match status" value="1"/>
</dbReference>
<dbReference type="InterPro" id="IPR000727">
    <property type="entry name" value="T_SNARE_dom"/>
</dbReference>
<evidence type="ECO:0000259" key="11">
    <source>
        <dbReference type="PROSITE" id="PS50111"/>
    </source>
</evidence>
<dbReference type="SMART" id="SM00283">
    <property type="entry name" value="MA"/>
    <property type="match status" value="1"/>
</dbReference>
<evidence type="ECO:0000256" key="1">
    <source>
        <dbReference type="ARBA" id="ARBA00004429"/>
    </source>
</evidence>
<keyword evidence="2" id="KW-1003">Cell membrane</keyword>
<dbReference type="InterPro" id="IPR024478">
    <property type="entry name" value="HlyB_4HB_MCP"/>
</dbReference>
<dbReference type="PANTHER" id="PTHR32089">
    <property type="entry name" value="METHYL-ACCEPTING CHEMOTAXIS PROTEIN MCPB"/>
    <property type="match status" value="1"/>
</dbReference>
<keyword evidence="15" id="KW-1185">Reference proteome</keyword>
<sequence>MLKLTIRQMLIIGFSIIVGLLVISSIIAINKLSGMNSRIDTIVDGSAMKIKLGARLNQGVIAVQRAEKNIILAKSQQDMNEYIENIASIRNDMQSRRAQLRELVDENGQRYLDEFAEVWEKYLGVNQQVIDFALSLQNQDAFSLSSNQGRELNDKASELIAKIVDVNEKGLELDQQISTDNYKTARLILVISLVISSVLAIGIAVFIIRRLRIGISEVSKVTTAIANGELNNRINNSGHDELSDILRSLATMQRKLKETINNIEHCATELVDTSEHLNATVENTLTNIELAQQNTVQVATAVEEMSATVNTVAQDINHTALTAKTVNDQAVETKNSVSNTGNTIDNLATQVNTSSEVVGQVRERSNDINTVLEVIRSVAEQTNLLALNAAIEAARAGDHGRGFSVVADEVRNLAARTQESTEEINTIISSLQTSAHEAVEVINQSTDEAREAVEQMNTAEEALQSITQSVDKISDMSSQIATAAEQQSVVTDQINQNVVTITEMSHSNVESAHETKKASKKLRQVTGNLRQLVNVFQT</sequence>
<dbReference type="Pfam" id="PF00672">
    <property type="entry name" value="HAMP"/>
    <property type="match status" value="1"/>
</dbReference>
<name>A0ABT3ACD2_9ALTE</name>
<keyword evidence="6 8" id="KW-0807">Transducer</keyword>
<evidence type="ECO:0000256" key="9">
    <source>
        <dbReference type="SAM" id="Coils"/>
    </source>
</evidence>
<evidence type="ECO:0000256" key="8">
    <source>
        <dbReference type="PROSITE-ProRule" id="PRU00284"/>
    </source>
</evidence>
<comment type="caution">
    <text evidence="14">The sequence shown here is derived from an EMBL/GenBank/DDBJ whole genome shotgun (WGS) entry which is preliminary data.</text>
</comment>
<evidence type="ECO:0000256" key="6">
    <source>
        <dbReference type="ARBA" id="ARBA00023224"/>
    </source>
</evidence>
<dbReference type="CDD" id="cd11386">
    <property type="entry name" value="MCP_signal"/>
    <property type="match status" value="1"/>
</dbReference>
<comment type="similarity">
    <text evidence="7">Belongs to the methyl-accepting chemotaxis (MCP) protein family.</text>
</comment>
<dbReference type="PROSITE" id="PS50111">
    <property type="entry name" value="CHEMOTAXIS_TRANSDUC_2"/>
    <property type="match status" value="1"/>
</dbReference>
<dbReference type="RefSeq" id="WP_263713629.1">
    <property type="nucleotide sequence ID" value="NZ_JAOWKX010000010.1"/>
</dbReference>
<comment type="subcellular location">
    <subcellularLocation>
        <location evidence="1">Cell inner membrane</location>
        <topology evidence="1">Multi-pass membrane protein</topology>
    </subcellularLocation>
</comment>
<accession>A0ABT3ACD2</accession>
<evidence type="ECO:0000259" key="13">
    <source>
        <dbReference type="PROSITE" id="PS50885"/>
    </source>
</evidence>
<dbReference type="InterPro" id="IPR003660">
    <property type="entry name" value="HAMP_dom"/>
</dbReference>
<evidence type="ECO:0000256" key="4">
    <source>
        <dbReference type="ARBA" id="ARBA00022989"/>
    </source>
</evidence>
<dbReference type="Pfam" id="PF12729">
    <property type="entry name" value="4HB_MCP_1"/>
    <property type="match status" value="1"/>
</dbReference>
<dbReference type="Pfam" id="PF00015">
    <property type="entry name" value="MCPsignal"/>
    <property type="match status" value="1"/>
</dbReference>
<dbReference type="Proteomes" id="UP001652504">
    <property type="component" value="Unassembled WGS sequence"/>
</dbReference>
<dbReference type="SUPFAM" id="SSF58104">
    <property type="entry name" value="Methyl-accepting chemotaxis protein (MCP) signaling domain"/>
    <property type="match status" value="1"/>
</dbReference>
<evidence type="ECO:0000313" key="15">
    <source>
        <dbReference type="Proteomes" id="UP001652504"/>
    </source>
</evidence>
<organism evidence="14 15">
    <name type="scientific">Fluctibacter corallii</name>
    <dbReference type="NCBI Taxonomy" id="2984329"/>
    <lineage>
        <taxon>Bacteria</taxon>
        <taxon>Pseudomonadati</taxon>
        <taxon>Pseudomonadota</taxon>
        <taxon>Gammaproteobacteria</taxon>
        <taxon>Alteromonadales</taxon>
        <taxon>Alteromonadaceae</taxon>
        <taxon>Fluctibacter</taxon>
    </lineage>
</organism>
<dbReference type="CDD" id="cd06225">
    <property type="entry name" value="HAMP"/>
    <property type="match status" value="1"/>
</dbReference>
<evidence type="ECO:0000256" key="5">
    <source>
        <dbReference type="ARBA" id="ARBA00023136"/>
    </source>
</evidence>
<evidence type="ECO:0000256" key="7">
    <source>
        <dbReference type="ARBA" id="ARBA00029447"/>
    </source>
</evidence>
<feature type="domain" description="Methyl-accepting transducer" evidence="11">
    <location>
        <begin position="266"/>
        <end position="502"/>
    </location>
</feature>
<proteinExistence type="inferred from homology"/>
<evidence type="ECO:0000256" key="3">
    <source>
        <dbReference type="ARBA" id="ARBA00022692"/>
    </source>
</evidence>
<feature type="transmembrane region" description="Helical" evidence="10">
    <location>
        <begin position="187"/>
        <end position="208"/>
    </location>
</feature>
<evidence type="ECO:0000256" key="10">
    <source>
        <dbReference type="SAM" id="Phobius"/>
    </source>
</evidence>
<keyword evidence="5 10" id="KW-0472">Membrane</keyword>
<protein>
    <submittedName>
        <fullName evidence="14">Methyl-accepting chemotaxis protein</fullName>
    </submittedName>
</protein>
<reference evidence="14 15" key="1">
    <citation type="submission" date="2022-10" db="EMBL/GenBank/DDBJ databases">
        <title>Aestuariibacter sp. AA17 isolated from Montipora capitata coral fragment.</title>
        <authorList>
            <person name="Emsley S.A."/>
            <person name="Pfannmuller K.M."/>
            <person name="Loughran R.M."/>
            <person name="Shlafstein M."/>
            <person name="Papke E."/>
            <person name="Saw J.H."/>
            <person name="Ushijima B."/>
            <person name="Videau P."/>
        </authorList>
    </citation>
    <scope>NUCLEOTIDE SEQUENCE [LARGE SCALE GENOMIC DNA]</scope>
    <source>
        <strain evidence="14 15">AA17</strain>
    </source>
</reference>
<keyword evidence="3 10" id="KW-0812">Transmembrane</keyword>
<dbReference type="InterPro" id="IPR004089">
    <property type="entry name" value="MCPsignal_dom"/>
</dbReference>
<dbReference type="EMBL" id="JAOWKX010000010">
    <property type="protein sequence ID" value="MCV2886341.1"/>
    <property type="molecule type" value="Genomic_DNA"/>
</dbReference>
<feature type="coiled-coil region" evidence="9">
    <location>
        <begin position="72"/>
        <end position="106"/>
    </location>
</feature>
<dbReference type="Gene3D" id="6.10.340.10">
    <property type="match status" value="1"/>
</dbReference>
<dbReference type="PROSITE" id="PS50885">
    <property type="entry name" value="HAMP"/>
    <property type="match status" value="1"/>
</dbReference>
<keyword evidence="4 10" id="KW-1133">Transmembrane helix</keyword>
<feature type="domain" description="HAMP" evidence="13">
    <location>
        <begin position="209"/>
        <end position="261"/>
    </location>
</feature>